<keyword evidence="3" id="KW-1185">Reference proteome</keyword>
<dbReference type="EMBL" id="JANIDY010000001">
    <property type="protein sequence ID" value="MCX5617930.1"/>
    <property type="molecule type" value="Genomic_DNA"/>
</dbReference>
<comment type="caution">
    <text evidence="2">The sequence shown here is derived from an EMBL/GenBank/DDBJ whole genome shotgun (WGS) entry which is preliminary data.</text>
</comment>
<gene>
    <name evidence="2" type="ORF">NQF86_04510</name>
</gene>
<evidence type="ECO:0000313" key="2">
    <source>
        <dbReference type="EMBL" id="MCX5617930.1"/>
    </source>
</evidence>
<dbReference type="PROSITE" id="PS51257">
    <property type="entry name" value="PROKAR_LIPOPROTEIN"/>
    <property type="match status" value="1"/>
</dbReference>
<dbReference type="Proteomes" id="UP001165576">
    <property type="component" value="Unassembled WGS sequence"/>
</dbReference>
<organism evidence="2 3">
    <name type="scientific">Bombella pluederhausensis</name>
    <dbReference type="NCBI Taxonomy" id="2967336"/>
    <lineage>
        <taxon>Bacteria</taxon>
        <taxon>Pseudomonadati</taxon>
        <taxon>Pseudomonadota</taxon>
        <taxon>Alphaproteobacteria</taxon>
        <taxon>Acetobacterales</taxon>
        <taxon>Acetobacteraceae</taxon>
        <taxon>Bombella</taxon>
    </lineage>
</organism>
<evidence type="ECO:0000259" key="1">
    <source>
        <dbReference type="Pfam" id="PF13628"/>
    </source>
</evidence>
<proteinExistence type="predicted"/>
<protein>
    <submittedName>
        <fullName evidence="2">DUF4142 domain-containing protein</fullName>
    </submittedName>
</protein>
<accession>A0ABT3WFP1</accession>
<name>A0ABT3WFP1_9PROT</name>
<feature type="domain" description="DUF4142" evidence="1">
    <location>
        <begin position="61"/>
        <end position="170"/>
    </location>
</feature>
<dbReference type="Pfam" id="PF13628">
    <property type="entry name" value="DUF4142"/>
    <property type="match status" value="1"/>
</dbReference>
<dbReference type="InterPro" id="IPR025419">
    <property type="entry name" value="DUF4142"/>
</dbReference>
<reference evidence="2" key="1">
    <citation type="submission" date="2022-07" db="EMBL/GenBank/DDBJ databases">
        <title>Bombella genomes.</title>
        <authorList>
            <person name="Harer L."/>
            <person name="Styblova S."/>
            <person name="Ehrmann M."/>
        </authorList>
    </citation>
    <scope>NUCLEOTIDE SEQUENCE</scope>
    <source>
        <strain evidence="2">TMW 2.2543</strain>
    </source>
</reference>
<evidence type="ECO:0000313" key="3">
    <source>
        <dbReference type="Proteomes" id="UP001165576"/>
    </source>
</evidence>
<sequence>MKYRFVICTMLLSVAGCGLNPPPAPRVPPLPKGPVTPVPKLAADDVPVLQQINAHAAYMKSVATLAATHSDDDLIKGFATQLARDYDKAHASAQKLATTSNLTLLEKPSALEQKRLTTLGRLYGRSFNRTFLYVVTHSYTMGERNRLVQVQKNGSTTDMKNLAGSALDLLDRCRIQGAGLVRR</sequence>